<dbReference type="GO" id="GO:0015074">
    <property type="term" value="P:DNA integration"/>
    <property type="evidence" value="ECO:0007669"/>
    <property type="project" value="InterPro"/>
</dbReference>
<gene>
    <name evidence="5" type="primary">LOC117664972</name>
</gene>
<dbReference type="OMA" id="EHYINIT"/>
<dbReference type="KEGG" id="pgut:117664972"/>
<dbReference type="InParanoid" id="A0A6P9BM52"/>
<dbReference type="InterPro" id="IPR013762">
    <property type="entry name" value="Integrase-like_cat_sf"/>
</dbReference>
<dbReference type="PANTHER" id="PTHR33066">
    <property type="entry name" value="INTEGRASE_SAM-LIKE_N DOMAIN-CONTAINING PROTEIN"/>
    <property type="match status" value="1"/>
</dbReference>
<evidence type="ECO:0000256" key="1">
    <source>
        <dbReference type="ARBA" id="ARBA00023125"/>
    </source>
</evidence>
<evidence type="ECO:0000313" key="5">
    <source>
        <dbReference type="RefSeq" id="XP_034272372.1"/>
    </source>
</evidence>
<proteinExistence type="predicted"/>
<dbReference type="SUPFAM" id="SSF47823">
    <property type="entry name" value="lambda integrase-like, N-terminal domain"/>
    <property type="match status" value="1"/>
</dbReference>
<organism evidence="4 5">
    <name type="scientific">Pantherophis guttatus</name>
    <name type="common">Corn snake</name>
    <name type="synonym">Elaphe guttata</name>
    <dbReference type="NCBI Taxonomy" id="94885"/>
    <lineage>
        <taxon>Eukaryota</taxon>
        <taxon>Metazoa</taxon>
        <taxon>Chordata</taxon>
        <taxon>Craniata</taxon>
        <taxon>Vertebrata</taxon>
        <taxon>Euteleostomi</taxon>
        <taxon>Lepidosauria</taxon>
        <taxon>Squamata</taxon>
        <taxon>Bifurcata</taxon>
        <taxon>Unidentata</taxon>
        <taxon>Episquamata</taxon>
        <taxon>Toxicofera</taxon>
        <taxon>Serpentes</taxon>
        <taxon>Colubroidea</taxon>
        <taxon>Colubridae</taxon>
        <taxon>Colubrinae</taxon>
        <taxon>Pantherophis</taxon>
    </lineage>
</organism>
<dbReference type="GeneID" id="117664972"/>
<dbReference type="AlphaFoldDB" id="A0A6P9BM52"/>
<dbReference type="GO" id="GO:0006310">
    <property type="term" value="P:DNA recombination"/>
    <property type="evidence" value="ECO:0007669"/>
    <property type="project" value="UniProtKB-KW"/>
</dbReference>
<sequence>MVCRNTTTIDTKSVENTISKDDSHSRKGSTSKAKLVKIDRLAIERIKLAKDNLPKEVIYTIQASRRPSTTRIYNATWNTFVKWCIEHHIDPTSANEIEVLLFLQAGLERGLAPSTLKRQVAALATVLEGRNKKSLSQDKRIKSFLRGATNLRPPKIHRYPSWDINLVLQALTKSPFEPVASISIRWLTIKLAFLIAITSARRVSEIAALSIRNDLCTFYPDRVVLRLDTTFIPKINSYFHRAQEIVLPNFCPDPKHTLEKMWHTLDVRRTLISYMKRTATFRKTEALFVSFLPSSMGKKVSSNTVGRWIKACISAAYASQGVKVPSRVLPHSTRSVATSAAWATQASIEEICKAATWSSISSFVKHYKIDSFASADAAFGRRVLQSIISPRQQEKDLETHPI</sequence>
<keyword evidence="1" id="KW-0238">DNA-binding</keyword>
<dbReference type="RefSeq" id="XP_034272372.1">
    <property type="nucleotide sequence ID" value="XM_034416481.2"/>
</dbReference>
<dbReference type="Gene3D" id="1.10.443.10">
    <property type="entry name" value="Intergrase catalytic core"/>
    <property type="match status" value="1"/>
</dbReference>
<dbReference type="InterPro" id="IPR010998">
    <property type="entry name" value="Integrase_recombinase_N"/>
</dbReference>
<dbReference type="InterPro" id="IPR011010">
    <property type="entry name" value="DNA_brk_join_enz"/>
</dbReference>
<evidence type="ECO:0000259" key="3">
    <source>
        <dbReference type="PROSITE" id="PS51898"/>
    </source>
</evidence>
<accession>A0A6P9BM52</accession>
<dbReference type="Gene3D" id="1.10.150.130">
    <property type="match status" value="1"/>
</dbReference>
<name>A0A6P9BM52_PANGU</name>
<dbReference type="SUPFAM" id="SSF56349">
    <property type="entry name" value="DNA breaking-rejoining enzymes"/>
    <property type="match status" value="1"/>
</dbReference>
<evidence type="ECO:0000256" key="2">
    <source>
        <dbReference type="ARBA" id="ARBA00023172"/>
    </source>
</evidence>
<dbReference type="GO" id="GO:0003677">
    <property type="term" value="F:DNA binding"/>
    <property type="evidence" value="ECO:0007669"/>
    <property type="project" value="UniProtKB-KW"/>
</dbReference>
<protein>
    <submittedName>
        <fullName evidence="5">Uncharacterized protein LOC117664972</fullName>
    </submittedName>
</protein>
<evidence type="ECO:0000313" key="4">
    <source>
        <dbReference type="Proteomes" id="UP001652622"/>
    </source>
</evidence>
<reference evidence="5" key="1">
    <citation type="submission" date="2025-08" db="UniProtKB">
        <authorList>
            <consortium name="RefSeq"/>
        </authorList>
    </citation>
    <scope>IDENTIFICATION</scope>
    <source>
        <tissue evidence="5">Blood</tissue>
    </source>
</reference>
<dbReference type="PROSITE" id="PS51898">
    <property type="entry name" value="TYR_RECOMBINASE"/>
    <property type="match status" value="1"/>
</dbReference>
<keyword evidence="2" id="KW-0233">DNA recombination</keyword>
<keyword evidence="4" id="KW-1185">Reference proteome</keyword>
<dbReference type="InterPro" id="IPR002104">
    <property type="entry name" value="Integrase_catalytic"/>
</dbReference>
<dbReference type="Proteomes" id="UP001652622">
    <property type="component" value="Unplaced"/>
</dbReference>
<dbReference type="PANTHER" id="PTHR33066:SF2">
    <property type="entry name" value="FILAGGRIN-2-LIKE"/>
    <property type="match status" value="1"/>
</dbReference>
<feature type="domain" description="Tyr recombinase" evidence="3">
    <location>
        <begin position="152"/>
        <end position="380"/>
    </location>
</feature>